<keyword evidence="5 11" id="KW-1133">Transmembrane helix</keyword>
<feature type="domain" description="Putative zinc-finger" evidence="13">
    <location>
        <begin position="8"/>
        <end position="39"/>
    </location>
</feature>
<dbReference type="PANTHER" id="PTHR37461">
    <property type="entry name" value="ANTI-SIGMA-K FACTOR RSKA"/>
    <property type="match status" value="1"/>
</dbReference>
<evidence type="ECO:0000259" key="13">
    <source>
        <dbReference type="Pfam" id="PF13490"/>
    </source>
</evidence>
<dbReference type="GO" id="GO:0006417">
    <property type="term" value="P:regulation of translation"/>
    <property type="evidence" value="ECO:0007669"/>
    <property type="project" value="TreeGrafter"/>
</dbReference>
<keyword evidence="4 11" id="KW-0812">Transmembrane</keyword>
<gene>
    <name evidence="14" type="ORF">CryarDRAFT_2216</name>
</gene>
<evidence type="ECO:0000256" key="11">
    <source>
        <dbReference type="SAM" id="Phobius"/>
    </source>
</evidence>
<evidence type="ECO:0000256" key="2">
    <source>
        <dbReference type="ARBA" id="ARBA00004236"/>
    </source>
</evidence>
<dbReference type="RefSeq" id="WP_051570019.1">
    <property type="nucleotide sequence ID" value="NZ_KK073874.1"/>
</dbReference>
<accession>A0A010YLL6</accession>
<evidence type="ECO:0000256" key="8">
    <source>
        <dbReference type="ARBA" id="ARBA00023163"/>
    </source>
</evidence>
<keyword evidence="3" id="KW-1003">Cell membrane</keyword>
<dbReference type="AlphaFoldDB" id="A0A010YLL6"/>
<evidence type="ECO:0000313" key="14">
    <source>
        <dbReference type="EMBL" id="EXG81115.1"/>
    </source>
</evidence>
<dbReference type="OrthoDB" id="153510at2"/>
<dbReference type="InterPro" id="IPR018764">
    <property type="entry name" value="RskA_C"/>
</dbReference>
<organism evidence="14 15">
    <name type="scientific">Cryptosporangium arvum DSM 44712</name>
    <dbReference type="NCBI Taxonomy" id="927661"/>
    <lineage>
        <taxon>Bacteria</taxon>
        <taxon>Bacillati</taxon>
        <taxon>Actinomycetota</taxon>
        <taxon>Actinomycetes</taxon>
        <taxon>Cryptosporangiales</taxon>
        <taxon>Cryptosporangiaceae</taxon>
        <taxon>Cryptosporangium</taxon>
    </lineage>
</organism>
<dbReference type="PANTHER" id="PTHR37461:SF1">
    <property type="entry name" value="ANTI-SIGMA-K FACTOR RSKA"/>
    <property type="match status" value="1"/>
</dbReference>
<dbReference type="Pfam" id="PF13490">
    <property type="entry name" value="zf-HC2"/>
    <property type="match status" value="1"/>
</dbReference>
<keyword evidence="7 11" id="KW-0472">Membrane</keyword>
<dbReference type="HOGENOM" id="CLU_075802_1_0_11"/>
<feature type="domain" description="Anti-sigma K factor RskA C-terminal" evidence="12">
    <location>
        <begin position="94"/>
        <end position="233"/>
    </location>
</feature>
<evidence type="ECO:0000256" key="7">
    <source>
        <dbReference type="ARBA" id="ARBA00023136"/>
    </source>
</evidence>
<dbReference type="InterPro" id="IPR027383">
    <property type="entry name" value="Znf_put"/>
</dbReference>
<protein>
    <recommendedName>
        <fullName evidence="10">Regulator of SigK</fullName>
    </recommendedName>
    <alternativeName>
        <fullName evidence="9">Sigma-K anti-sigma factor RskA</fullName>
    </alternativeName>
</protein>
<evidence type="ECO:0000256" key="9">
    <source>
        <dbReference type="ARBA" id="ARBA00029829"/>
    </source>
</evidence>
<evidence type="ECO:0000256" key="1">
    <source>
        <dbReference type="ARBA" id="ARBA00004167"/>
    </source>
</evidence>
<dbReference type="EMBL" id="JFBT01000001">
    <property type="protein sequence ID" value="EXG81115.1"/>
    <property type="molecule type" value="Genomic_DNA"/>
</dbReference>
<evidence type="ECO:0000313" key="15">
    <source>
        <dbReference type="Proteomes" id="UP000021053"/>
    </source>
</evidence>
<dbReference type="InterPro" id="IPR041916">
    <property type="entry name" value="Anti_sigma_zinc_sf"/>
</dbReference>
<evidence type="ECO:0000256" key="5">
    <source>
        <dbReference type="ARBA" id="ARBA00022989"/>
    </source>
</evidence>
<keyword evidence="6" id="KW-0805">Transcription regulation</keyword>
<evidence type="ECO:0000256" key="6">
    <source>
        <dbReference type="ARBA" id="ARBA00023015"/>
    </source>
</evidence>
<dbReference type="GO" id="GO:0016989">
    <property type="term" value="F:sigma factor antagonist activity"/>
    <property type="evidence" value="ECO:0007669"/>
    <property type="project" value="TreeGrafter"/>
</dbReference>
<proteinExistence type="predicted"/>
<keyword evidence="15" id="KW-1185">Reference proteome</keyword>
<name>A0A010YLL6_9ACTN</name>
<evidence type="ECO:0000256" key="3">
    <source>
        <dbReference type="ARBA" id="ARBA00022475"/>
    </source>
</evidence>
<dbReference type="Proteomes" id="UP000021053">
    <property type="component" value="Unassembled WGS sequence"/>
</dbReference>
<dbReference type="InterPro" id="IPR051474">
    <property type="entry name" value="Anti-sigma-K/W_factor"/>
</dbReference>
<evidence type="ECO:0000256" key="4">
    <source>
        <dbReference type="ARBA" id="ARBA00022692"/>
    </source>
</evidence>
<sequence length="242" mass="25466">MTSATNHVDQLLGAYALDAMDDVERAAVERHLRTCPTCAAEAAELTATTARLGAAAVTTPPPHLRARVLGAAQRTAQHHRAARRPAPRRRRGAAAAAAAVVLVSSVGGTWWAQENRITHERARVIAAEQESADIRAVLTASDAEFRVAANLPSGHLAAVYSSSHRAAVVTFADLGDVPAGKTYQFWRLIGQNPRSLGALPEGTRRGSLIVHDLNGTDQIAVSIENAGGAPVPTKVHAVLPLT</sequence>
<evidence type="ECO:0000259" key="12">
    <source>
        <dbReference type="Pfam" id="PF10099"/>
    </source>
</evidence>
<reference evidence="14 15" key="1">
    <citation type="submission" date="2013-07" db="EMBL/GenBank/DDBJ databases">
        <authorList>
            <consortium name="DOE Joint Genome Institute"/>
            <person name="Eisen J."/>
            <person name="Huntemann M."/>
            <person name="Han J."/>
            <person name="Chen A."/>
            <person name="Kyrpides N."/>
            <person name="Mavromatis K."/>
            <person name="Markowitz V."/>
            <person name="Palaniappan K."/>
            <person name="Ivanova N."/>
            <person name="Schaumberg A."/>
            <person name="Pati A."/>
            <person name="Liolios K."/>
            <person name="Nordberg H.P."/>
            <person name="Cantor M.N."/>
            <person name="Hua S.X."/>
            <person name="Woyke T."/>
        </authorList>
    </citation>
    <scope>NUCLEOTIDE SEQUENCE [LARGE SCALE GENOMIC DNA]</scope>
    <source>
        <strain evidence="14 15">DSM 44712</strain>
    </source>
</reference>
<dbReference type="Pfam" id="PF10099">
    <property type="entry name" value="RskA_C"/>
    <property type="match status" value="1"/>
</dbReference>
<keyword evidence="8" id="KW-0804">Transcription</keyword>
<dbReference type="GO" id="GO:0005886">
    <property type="term" value="C:plasma membrane"/>
    <property type="evidence" value="ECO:0007669"/>
    <property type="project" value="UniProtKB-SubCell"/>
</dbReference>
<evidence type="ECO:0000256" key="10">
    <source>
        <dbReference type="ARBA" id="ARBA00030803"/>
    </source>
</evidence>
<dbReference type="Gene3D" id="1.10.10.1320">
    <property type="entry name" value="Anti-sigma factor, zinc-finger domain"/>
    <property type="match status" value="1"/>
</dbReference>
<feature type="transmembrane region" description="Helical" evidence="11">
    <location>
        <begin position="93"/>
        <end position="112"/>
    </location>
</feature>
<comment type="subcellular location">
    <subcellularLocation>
        <location evidence="2">Cell membrane</location>
    </subcellularLocation>
    <subcellularLocation>
        <location evidence="1">Membrane</location>
        <topology evidence="1">Single-pass membrane protein</topology>
    </subcellularLocation>
</comment>
<comment type="caution">
    <text evidence="14">The sequence shown here is derived from an EMBL/GenBank/DDBJ whole genome shotgun (WGS) entry which is preliminary data.</text>
</comment>